<comment type="function">
    <text evidence="1">Responsible for methylating the 5'-cap structure of mRNAs.</text>
</comment>
<evidence type="ECO:0000256" key="6">
    <source>
        <dbReference type="ARBA" id="ARBA00022679"/>
    </source>
</evidence>
<evidence type="ECO:0000256" key="17">
    <source>
        <dbReference type="PIRSR" id="PIRSR028762-2"/>
    </source>
</evidence>
<feature type="site" description="mRNA cap binding" evidence="17">
    <location>
        <position position="342"/>
    </location>
</feature>
<evidence type="ECO:0000256" key="1">
    <source>
        <dbReference type="ARBA" id="ARBA00003378"/>
    </source>
</evidence>
<evidence type="ECO:0000256" key="3">
    <source>
        <dbReference type="ARBA" id="ARBA00011926"/>
    </source>
</evidence>
<dbReference type="Proteomes" id="UP000245771">
    <property type="component" value="Unassembled WGS sequence"/>
</dbReference>
<dbReference type="GO" id="GO:0003723">
    <property type="term" value="F:RNA binding"/>
    <property type="evidence" value="ECO:0007669"/>
    <property type="project" value="UniProtKB-KW"/>
</dbReference>
<dbReference type="InterPro" id="IPR016899">
    <property type="entry name" value="mRNA_G-N7_MeTrfase_euk"/>
</dbReference>
<feature type="site" description="mRNA cap binding" evidence="17">
    <location>
        <position position="104"/>
    </location>
</feature>
<feature type="compositionally biased region" description="Basic and acidic residues" evidence="18">
    <location>
        <begin position="1"/>
        <end position="19"/>
    </location>
</feature>
<keyword evidence="10 15" id="KW-0539">Nucleus</keyword>
<dbReference type="Pfam" id="PF03291">
    <property type="entry name" value="mRNA_G-N7_MeTrfase"/>
    <property type="match status" value="1"/>
</dbReference>
<dbReference type="InterPro" id="IPR039753">
    <property type="entry name" value="RG7MT1"/>
</dbReference>
<keyword evidence="6 15" id="KW-0808">Transferase</keyword>
<feature type="binding site" evidence="16">
    <location>
        <position position="101"/>
    </location>
    <ligand>
        <name>S-adenosyl-L-methionine</name>
        <dbReference type="ChEBI" id="CHEBI:59789"/>
    </ligand>
</feature>
<dbReference type="SUPFAM" id="SSF53335">
    <property type="entry name" value="S-adenosyl-L-methionine-dependent methyltransferases"/>
    <property type="match status" value="1"/>
</dbReference>
<dbReference type="GeneID" id="37018346"/>
<evidence type="ECO:0000313" key="21">
    <source>
        <dbReference type="Proteomes" id="UP000245771"/>
    </source>
</evidence>
<evidence type="ECO:0000259" key="19">
    <source>
        <dbReference type="PROSITE" id="PS51562"/>
    </source>
</evidence>
<dbReference type="GO" id="GO:0005634">
    <property type="term" value="C:nucleus"/>
    <property type="evidence" value="ECO:0007669"/>
    <property type="project" value="UniProtKB-SubCell"/>
</dbReference>
<evidence type="ECO:0000256" key="18">
    <source>
        <dbReference type="SAM" id="MobiDB-lite"/>
    </source>
</evidence>
<dbReference type="PROSITE" id="PS51562">
    <property type="entry name" value="RNA_CAP0_MT"/>
    <property type="match status" value="1"/>
</dbReference>
<feature type="binding site" evidence="16">
    <location>
        <position position="176"/>
    </location>
    <ligand>
        <name>S-adenosyl-L-methionine</name>
        <dbReference type="ChEBI" id="CHEBI:59789"/>
    </ligand>
</feature>
<evidence type="ECO:0000256" key="5">
    <source>
        <dbReference type="ARBA" id="ARBA00022664"/>
    </source>
</evidence>
<evidence type="ECO:0000256" key="14">
    <source>
        <dbReference type="ARBA" id="ARBA00049739"/>
    </source>
</evidence>
<comment type="similarity">
    <text evidence="15">Belongs to the class I-like SAM-binding methyltransferase superfamily. mRNA cap 0 methyltransferase family.</text>
</comment>
<dbReference type="InterPro" id="IPR004971">
    <property type="entry name" value="mRNA_G-N7_MeTrfase_dom"/>
</dbReference>
<dbReference type="EMBL" id="KZ819603">
    <property type="protein sequence ID" value="PWN35914.1"/>
    <property type="molecule type" value="Genomic_DNA"/>
</dbReference>
<dbReference type="Gene3D" id="3.40.50.150">
    <property type="entry name" value="Vaccinia Virus protein VP39"/>
    <property type="match status" value="1"/>
</dbReference>
<dbReference type="InParanoid" id="A0A316VF25"/>
<keyword evidence="4 15" id="KW-0489">Methyltransferase</keyword>
<sequence>MIAEIEASKSKIVDTNKDQAKKRKRNTAEGSTAAEAEKDIHSTGNGKASSLVAAHYNARQDAGRDARKQSPIIDLKTFNNWVKSVLIQQYGQKGGRVFDIGGGKGGDLKKWDKCGIRELVLADIAEVSVSQARDRFMDQRHRFKAEFFAMDCFGEPVEDHVPANLLSPLFDTVSLQFCLHYGWDNYAHADLMLDNIAKYLKAGGTFIATFPDCYELHSRLTEAVARDPSAKSFGNTFYNVSFDEVNRTEDNPIHFEPFGQRYTFALTDAIDEVAEFVVDWRELEEMARKKGLRCTYHGNFANFWQEFGLQGGPFRNLADRFGIRINQEIPMNEDLWGAVTIYAAVAFVKE</sequence>
<feature type="site" description="mRNA cap binding" evidence="17">
    <location>
        <position position="275"/>
    </location>
</feature>
<evidence type="ECO:0000256" key="12">
    <source>
        <dbReference type="ARBA" id="ARBA00033387"/>
    </source>
</evidence>
<feature type="region of interest" description="Disordered" evidence="18">
    <location>
        <begin position="1"/>
        <end position="47"/>
    </location>
</feature>
<keyword evidence="5 15" id="KW-0507">mRNA processing</keyword>
<name>A0A316VF25_9BASI</name>
<protein>
    <recommendedName>
        <fullName evidence="14 15">mRNA cap guanine-N(7) methyltransferase</fullName>
        <ecNumber evidence="3 15">2.1.1.56</ecNumber>
    </recommendedName>
    <alternativeName>
        <fullName evidence="11 15">mRNA (guanine-N(7))-methyltransferase</fullName>
    </alternativeName>
    <alternativeName>
        <fullName evidence="12 15">mRNA cap methyltransferase</fullName>
    </alternativeName>
</protein>
<feature type="domain" description="MRNA cap 0 methyltransferase" evidence="19">
    <location>
        <begin position="70"/>
        <end position="350"/>
    </location>
</feature>
<evidence type="ECO:0000256" key="16">
    <source>
        <dbReference type="PIRSR" id="PIRSR028762-1"/>
    </source>
</evidence>
<dbReference type="OrthoDB" id="10248867at2759"/>
<dbReference type="PANTHER" id="PTHR12189">
    <property type="entry name" value="MRNA GUANINE-7- METHYLTRANSFERASE"/>
    <property type="match status" value="1"/>
</dbReference>
<dbReference type="PANTHER" id="PTHR12189:SF2">
    <property type="entry name" value="MRNA CAP GUANINE-N7 METHYLTRANSFERASE"/>
    <property type="match status" value="1"/>
</dbReference>
<dbReference type="InterPro" id="IPR029063">
    <property type="entry name" value="SAM-dependent_MTases_sf"/>
</dbReference>
<gene>
    <name evidence="20" type="ORF">FA14DRAFT_123325</name>
</gene>
<evidence type="ECO:0000256" key="11">
    <source>
        <dbReference type="ARBA" id="ARBA00032772"/>
    </source>
</evidence>
<evidence type="ECO:0000313" key="20">
    <source>
        <dbReference type="EMBL" id="PWN35914.1"/>
    </source>
</evidence>
<feature type="binding site" evidence="16">
    <location>
        <position position="123"/>
    </location>
    <ligand>
        <name>S-adenosyl-L-methionine</name>
        <dbReference type="ChEBI" id="CHEBI:59789"/>
    </ligand>
</feature>
<evidence type="ECO:0000256" key="10">
    <source>
        <dbReference type="ARBA" id="ARBA00023242"/>
    </source>
</evidence>
<dbReference type="FunCoup" id="A0A316VF25">
    <property type="interactions" value="661"/>
</dbReference>
<evidence type="ECO:0000256" key="9">
    <source>
        <dbReference type="ARBA" id="ARBA00023042"/>
    </source>
</evidence>
<feature type="binding site" evidence="16">
    <location>
        <position position="151"/>
    </location>
    <ligand>
        <name>S-adenosyl-L-methionine</name>
        <dbReference type="ChEBI" id="CHEBI:59789"/>
    </ligand>
</feature>
<keyword evidence="7 15" id="KW-0949">S-adenosyl-L-methionine</keyword>
<dbReference type="STRING" id="1280837.A0A316VF25"/>
<feature type="site" description="mRNA cap binding" evidence="17">
    <location>
        <position position="180"/>
    </location>
</feature>
<feature type="site" description="mRNA cap binding" evidence="17">
    <location>
        <position position="110"/>
    </location>
</feature>
<keyword evidence="9 15" id="KW-0506">mRNA capping</keyword>
<comment type="catalytic activity">
    <reaction evidence="13">
        <text>a 5'-end (5'-triphosphoguanosine)-ribonucleoside in mRNA + S-adenosyl-L-methionine = a 5'-end (N(7)-methyl 5'-triphosphoguanosine)-ribonucleoside in mRNA + S-adenosyl-L-homocysteine</text>
        <dbReference type="Rhea" id="RHEA:67008"/>
        <dbReference type="Rhea" id="RHEA-COMP:17166"/>
        <dbReference type="Rhea" id="RHEA-COMP:17167"/>
        <dbReference type="ChEBI" id="CHEBI:57856"/>
        <dbReference type="ChEBI" id="CHEBI:59789"/>
        <dbReference type="ChEBI" id="CHEBI:156461"/>
        <dbReference type="ChEBI" id="CHEBI:167617"/>
        <dbReference type="EC" id="2.1.1.56"/>
    </reaction>
</comment>
<evidence type="ECO:0000256" key="7">
    <source>
        <dbReference type="ARBA" id="ARBA00022691"/>
    </source>
</evidence>
<keyword evidence="8 15" id="KW-0694">RNA-binding</keyword>
<evidence type="ECO:0000256" key="8">
    <source>
        <dbReference type="ARBA" id="ARBA00022884"/>
    </source>
</evidence>
<feature type="binding site" evidence="16">
    <location>
        <position position="181"/>
    </location>
    <ligand>
        <name>S-adenosyl-L-methionine</name>
        <dbReference type="ChEBI" id="CHEBI:59789"/>
    </ligand>
</feature>
<dbReference type="EC" id="2.1.1.56" evidence="3 15"/>
<proteinExistence type="inferred from homology"/>
<dbReference type="PIRSF" id="PIRSF028762">
    <property type="entry name" value="ABD1"/>
    <property type="match status" value="1"/>
</dbReference>
<dbReference type="AlphaFoldDB" id="A0A316VF25"/>
<keyword evidence="21" id="KW-1185">Reference proteome</keyword>
<evidence type="ECO:0000256" key="15">
    <source>
        <dbReference type="PIRNR" id="PIRNR028762"/>
    </source>
</evidence>
<evidence type="ECO:0000256" key="2">
    <source>
        <dbReference type="ARBA" id="ARBA00004123"/>
    </source>
</evidence>
<evidence type="ECO:0000256" key="4">
    <source>
        <dbReference type="ARBA" id="ARBA00022603"/>
    </source>
</evidence>
<feature type="binding site" evidence="17">
    <location>
        <begin position="79"/>
        <end position="80"/>
    </location>
    <ligand>
        <name>mRNA</name>
        <dbReference type="ChEBI" id="CHEBI:33699"/>
    </ligand>
</feature>
<reference evidence="20 21" key="1">
    <citation type="journal article" date="2018" name="Mol. Biol. Evol.">
        <title>Broad Genomic Sampling Reveals a Smut Pathogenic Ancestry of the Fungal Clade Ustilaginomycotina.</title>
        <authorList>
            <person name="Kijpornyongpan T."/>
            <person name="Mondo S.J."/>
            <person name="Barry K."/>
            <person name="Sandor L."/>
            <person name="Lee J."/>
            <person name="Lipzen A."/>
            <person name="Pangilinan J."/>
            <person name="LaButti K."/>
            <person name="Hainaut M."/>
            <person name="Henrissat B."/>
            <person name="Grigoriev I.V."/>
            <person name="Spatafora J.W."/>
            <person name="Aime M.C."/>
        </authorList>
    </citation>
    <scope>NUCLEOTIDE SEQUENCE [LARGE SCALE GENOMIC DNA]</scope>
    <source>
        <strain evidence="20 21">MCA 3882</strain>
    </source>
</reference>
<dbReference type="GO" id="GO:0004482">
    <property type="term" value="F:mRNA 5'-cap (guanine-N7-)-methyltransferase activity"/>
    <property type="evidence" value="ECO:0007669"/>
    <property type="project" value="UniProtKB-EC"/>
</dbReference>
<accession>A0A316VF25</accession>
<comment type="subcellular location">
    <subcellularLocation>
        <location evidence="2 15">Nucleus</location>
    </subcellularLocation>
</comment>
<feature type="binding site" evidence="16">
    <location>
        <position position="83"/>
    </location>
    <ligand>
        <name>S-adenosyl-L-methionine</name>
        <dbReference type="ChEBI" id="CHEBI:59789"/>
    </ligand>
</feature>
<feature type="site" description="mRNA cap binding" evidence="17">
    <location>
        <position position="135"/>
    </location>
</feature>
<organism evidence="20 21">
    <name type="scientific">Meira miltonrushii</name>
    <dbReference type="NCBI Taxonomy" id="1280837"/>
    <lineage>
        <taxon>Eukaryota</taxon>
        <taxon>Fungi</taxon>
        <taxon>Dikarya</taxon>
        <taxon>Basidiomycota</taxon>
        <taxon>Ustilaginomycotina</taxon>
        <taxon>Exobasidiomycetes</taxon>
        <taxon>Exobasidiales</taxon>
        <taxon>Brachybasidiaceae</taxon>
        <taxon>Meira</taxon>
    </lineage>
</organism>
<dbReference type="RefSeq" id="XP_025356216.1">
    <property type="nucleotide sequence ID" value="XM_025496565.1"/>
</dbReference>
<evidence type="ECO:0000256" key="13">
    <source>
        <dbReference type="ARBA" id="ARBA00044712"/>
    </source>
</evidence>